<dbReference type="GO" id="GO:0012505">
    <property type="term" value="C:endomembrane system"/>
    <property type="evidence" value="ECO:0007669"/>
    <property type="project" value="UniProtKB-SubCell"/>
</dbReference>
<evidence type="ECO:0000256" key="3">
    <source>
        <dbReference type="ARBA" id="ARBA00022448"/>
    </source>
</evidence>
<dbReference type="PANTHER" id="PTHR11134">
    <property type="entry name" value="ADAPTOR COMPLEX SUBUNIT BETA FAMILY MEMBER"/>
    <property type="match status" value="1"/>
</dbReference>
<reference evidence="7 8" key="1">
    <citation type="submission" date="2024-05" db="EMBL/GenBank/DDBJ databases">
        <title>Genome sequencing and assembly of Indian major carp, Cirrhinus mrigala (Hamilton, 1822).</title>
        <authorList>
            <person name="Mohindra V."/>
            <person name="Chowdhury L.M."/>
            <person name="Lal K."/>
            <person name="Jena J.K."/>
        </authorList>
    </citation>
    <scope>NUCLEOTIDE SEQUENCE [LARGE SCALE GENOMIC DNA]</scope>
    <source>
        <strain evidence="7">CM1030</strain>
        <tissue evidence="7">Blood</tissue>
    </source>
</reference>
<evidence type="ECO:0000256" key="1">
    <source>
        <dbReference type="ARBA" id="ARBA00004184"/>
    </source>
</evidence>
<dbReference type="InterPro" id="IPR026739">
    <property type="entry name" value="AP_beta"/>
</dbReference>
<dbReference type="Proteomes" id="UP001529510">
    <property type="component" value="Unassembled WGS sequence"/>
</dbReference>
<evidence type="ECO:0000256" key="5">
    <source>
        <dbReference type="ARBA" id="ARBA00023136"/>
    </source>
</evidence>
<comment type="caution">
    <text evidence="7">The sequence shown here is derived from an EMBL/GenBank/DDBJ whole genome shotgun (WGS) entry which is preliminary data.</text>
</comment>
<accession>A0ABD0NMX5</accession>
<sequence>VVMAFEEVCPDRIDLIHKNYRKLCNLLVDVEEWGQVVIIHMLTRYARTQFVSPWRE</sequence>
<gene>
    <name evidence="7" type="ORF">M9458_042643</name>
</gene>
<evidence type="ECO:0000313" key="8">
    <source>
        <dbReference type="Proteomes" id="UP001529510"/>
    </source>
</evidence>
<feature type="non-terminal residue" evidence="7">
    <location>
        <position position="56"/>
    </location>
</feature>
<comment type="subcellular location">
    <subcellularLocation>
        <location evidence="1">Endomembrane system</location>
        <topology evidence="1">Peripheral membrane protein</topology>
    </subcellularLocation>
</comment>
<protein>
    <recommendedName>
        <fullName evidence="6">Clathrin/coatomer adaptor adaptin-like N-terminal domain-containing protein</fullName>
    </recommendedName>
</protein>
<evidence type="ECO:0000256" key="2">
    <source>
        <dbReference type="ARBA" id="ARBA00006613"/>
    </source>
</evidence>
<dbReference type="InterPro" id="IPR002553">
    <property type="entry name" value="Clathrin/coatomer_adapt-like_N"/>
</dbReference>
<proteinExistence type="inferred from homology"/>
<keyword evidence="4" id="KW-0653">Protein transport</keyword>
<dbReference type="InterPro" id="IPR011989">
    <property type="entry name" value="ARM-like"/>
</dbReference>
<dbReference type="GO" id="GO:0015031">
    <property type="term" value="P:protein transport"/>
    <property type="evidence" value="ECO:0007669"/>
    <property type="project" value="UniProtKB-KW"/>
</dbReference>
<dbReference type="EMBL" id="JAMKFB020000021">
    <property type="protein sequence ID" value="KAL0163247.1"/>
    <property type="molecule type" value="Genomic_DNA"/>
</dbReference>
<feature type="non-terminal residue" evidence="7">
    <location>
        <position position="1"/>
    </location>
</feature>
<feature type="domain" description="Clathrin/coatomer adaptor adaptin-like N-terminal" evidence="6">
    <location>
        <begin position="2"/>
        <end position="50"/>
    </location>
</feature>
<evidence type="ECO:0000313" key="7">
    <source>
        <dbReference type="EMBL" id="KAL0163247.1"/>
    </source>
</evidence>
<organism evidence="7 8">
    <name type="scientific">Cirrhinus mrigala</name>
    <name type="common">Mrigala</name>
    <dbReference type="NCBI Taxonomy" id="683832"/>
    <lineage>
        <taxon>Eukaryota</taxon>
        <taxon>Metazoa</taxon>
        <taxon>Chordata</taxon>
        <taxon>Craniata</taxon>
        <taxon>Vertebrata</taxon>
        <taxon>Euteleostomi</taxon>
        <taxon>Actinopterygii</taxon>
        <taxon>Neopterygii</taxon>
        <taxon>Teleostei</taxon>
        <taxon>Ostariophysi</taxon>
        <taxon>Cypriniformes</taxon>
        <taxon>Cyprinidae</taxon>
        <taxon>Labeoninae</taxon>
        <taxon>Labeonini</taxon>
        <taxon>Cirrhinus</taxon>
    </lineage>
</organism>
<keyword evidence="5" id="KW-0472">Membrane</keyword>
<keyword evidence="3" id="KW-0813">Transport</keyword>
<evidence type="ECO:0000259" key="6">
    <source>
        <dbReference type="Pfam" id="PF01602"/>
    </source>
</evidence>
<dbReference type="AlphaFoldDB" id="A0ABD0NMX5"/>
<keyword evidence="8" id="KW-1185">Reference proteome</keyword>
<name>A0ABD0NMX5_CIRMR</name>
<dbReference type="Gene3D" id="1.25.10.10">
    <property type="entry name" value="Leucine-rich Repeat Variant"/>
    <property type="match status" value="1"/>
</dbReference>
<comment type="similarity">
    <text evidence="2">Belongs to the adaptor complexes large subunit family.</text>
</comment>
<evidence type="ECO:0000256" key="4">
    <source>
        <dbReference type="ARBA" id="ARBA00022927"/>
    </source>
</evidence>
<dbReference type="Pfam" id="PF01602">
    <property type="entry name" value="Adaptin_N"/>
    <property type="match status" value="1"/>
</dbReference>